<keyword evidence="2" id="KW-0812">Transmembrane</keyword>
<feature type="region of interest" description="Disordered" evidence="1">
    <location>
        <begin position="105"/>
        <end position="124"/>
    </location>
</feature>
<feature type="transmembrane region" description="Helical" evidence="2">
    <location>
        <begin position="41"/>
        <end position="62"/>
    </location>
</feature>
<keyword evidence="4" id="KW-1185">Reference proteome</keyword>
<evidence type="ECO:0000256" key="2">
    <source>
        <dbReference type="SAM" id="Phobius"/>
    </source>
</evidence>
<dbReference type="EMBL" id="JAUMKJ010000099">
    <property type="protein sequence ID" value="MDO3682088.1"/>
    <property type="molecule type" value="Genomic_DNA"/>
</dbReference>
<evidence type="ECO:0000256" key="1">
    <source>
        <dbReference type="SAM" id="MobiDB-lite"/>
    </source>
</evidence>
<dbReference type="Proteomes" id="UP001168883">
    <property type="component" value="Unassembled WGS sequence"/>
</dbReference>
<proteinExistence type="predicted"/>
<keyword evidence="2" id="KW-0472">Membrane</keyword>
<feature type="compositionally biased region" description="Low complexity" evidence="1">
    <location>
        <begin position="111"/>
        <end position="120"/>
    </location>
</feature>
<dbReference type="RefSeq" id="WP_302881549.1">
    <property type="nucleotide sequence ID" value="NZ_JAUMKJ010000099.1"/>
</dbReference>
<protein>
    <submittedName>
        <fullName evidence="3">Uncharacterized protein</fullName>
    </submittedName>
</protein>
<evidence type="ECO:0000313" key="3">
    <source>
        <dbReference type="EMBL" id="MDO3682088.1"/>
    </source>
</evidence>
<evidence type="ECO:0000313" key="4">
    <source>
        <dbReference type="Proteomes" id="UP001168883"/>
    </source>
</evidence>
<accession>A0ABT8VM88</accession>
<keyword evidence="2" id="KW-1133">Transmembrane helix</keyword>
<feature type="transmembrane region" description="Helical" evidence="2">
    <location>
        <begin position="16"/>
        <end position="35"/>
    </location>
</feature>
<reference evidence="3" key="1">
    <citation type="submission" date="2023-07" db="EMBL/GenBank/DDBJ databases">
        <authorList>
            <person name="Aktuganov G."/>
            <person name="Boyko T."/>
            <person name="Delegan Y."/>
            <person name="Galimzianova N."/>
            <person name="Gilvanova E."/>
            <person name="Korobov V."/>
            <person name="Kuzmina L."/>
            <person name="Melentiev A."/>
            <person name="Milman P."/>
            <person name="Ryabova A."/>
            <person name="Stupak E."/>
            <person name="Yasakov T."/>
            <person name="Zharikova N."/>
            <person name="Zhurenko E."/>
        </authorList>
    </citation>
    <scope>NUCLEOTIDE SEQUENCE</scope>
    <source>
        <strain evidence="3">IB-739</strain>
    </source>
</reference>
<organism evidence="3 4">
    <name type="scientific">Paenibacillus ehimensis</name>
    <dbReference type="NCBI Taxonomy" id="79264"/>
    <lineage>
        <taxon>Bacteria</taxon>
        <taxon>Bacillati</taxon>
        <taxon>Bacillota</taxon>
        <taxon>Bacilli</taxon>
        <taxon>Bacillales</taxon>
        <taxon>Paenibacillaceae</taxon>
        <taxon>Paenibacillus</taxon>
    </lineage>
</organism>
<name>A0ABT8VM88_9BACL</name>
<comment type="caution">
    <text evidence="3">The sequence shown here is derived from an EMBL/GenBank/DDBJ whole genome shotgun (WGS) entry which is preliminary data.</text>
</comment>
<sequence length="153" mass="17791">MLKILHYIGLRFSKKYLIRSVPIYLIAALITIVFGVNGLMISFFLGLFFFLGWITHSLWGVVKDYRLTLRLNRVHYTQADYETLRRENKALLQVVEARMEGVRGVQPGVRPASSPAPKAARLSQQDIEEMKFRYEQEEQQEYDRDTHGPSRNG</sequence>
<gene>
    <name evidence="3" type="ORF">Q3C12_34395</name>
</gene>